<evidence type="ECO:0000313" key="8">
    <source>
        <dbReference type="Proteomes" id="UP000248703"/>
    </source>
</evidence>
<name>A0A327RQ70_9FLAO</name>
<evidence type="ECO:0000256" key="2">
    <source>
        <dbReference type="ARBA" id="ARBA00009694"/>
    </source>
</evidence>
<comment type="caution">
    <text evidence="7">The sequence shown here is derived from an EMBL/GenBank/DDBJ whole genome shotgun (WGS) entry which is preliminary data.</text>
</comment>
<organism evidence="7 8">
    <name type="scientific">Olleya aquimaris</name>
    <dbReference type="NCBI Taxonomy" id="639310"/>
    <lineage>
        <taxon>Bacteria</taxon>
        <taxon>Pseudomonadati</taxon>
        <taxon>Bacteroidota</taxon>
        <taxon>Flavobacteriia</taxon>
        <taxon>Flavobacteriales</taxon>
        <taxon>Flavobacteriaceae</taxon>
    </lineage>
</organism>
<dbReference type="OrthoDB" id="9802121at2"/>
<dbReference type="Proteomes" id="UP000248703">
    <property type="component" value="Unassembled WGS sequence"/>
</dbReference>
<proteinExistence type="inferred from homology"/>
<keyword evidence="4 6" id="KW-1133">Transmembrane helix</keyword>
<sequence length="130" mass="14460">MNKKLLILGSVLGLLSVVLGAFGAHGLKKLISIEAIQSFETGVRYQMYHALLLLFVANQTILQFKTKRMFYYLILFGVILFSGSIYLLATNTLTSFNFKIIGFITPIGGTLLIAGWAILVLNFIKLKQNN</sequence>
<dbReference type="GO" id="GO:0005886">
    <property type="term" value="C:plasma membrane"/>
    <property type="evidence" value="ECO:0007669"/>
    <property type="project" value="TreeGrafter"/>
</dbReference>
<dbReference type="EMBL" id="QLLO01000001">
    <property type="protein sequence ID" value="RAJ18112.1"/>
    <property type="molecule type" value="Genomic_DNA"/>
</dbReference>
<accession>A0A327RQ70</accession>
<feature type="transmembrane region" description="Helical" evidence="6">
    <location>
        <begin position="44"/>
        <end position="62"/>
    </location>
</feature>
<comment type="subcellular location">
    <subcellularLocation>
        <location evidence="1">Membrane</location>
        <topology evidence="1">Multi-pass membrane protein</topology>
    </subcellularLocation>
</comment>
<keyword evidence="5 6" id="KW-0472">Membrane</keyword>
<evidence type="ECO:0000256" key="1">
    <source>
        <dbReference type="ARBA" id="ARBA00004141"/>
    </source>
</evidence>
<feature type="transmembrane region" description="Helical" evidence="6">
    <location>
        <begin position="100"/>
        <end position="124"/>
    </location>
</feature>
<evidence type="ECO:0000256" key="6">
    <source>
        <dbReference type="SAM" id="Phobius"/>
    </source>
</evidence>
<dbReference type="AlphaFoldDB" id="A0A327RQ70"/>
<dbReference type="PANTHER" id="PTHR43461">
    <property type="entry name" value="TRANSMEMBRANE PROTEIN 256"/>
    <property type="match status" value="1"/>
</dbReference>
<keyword evidence="8" id="KW-1185">Reference proteome</keyword>
<dbReference type="PANTHER" id="PTHR43461:SF1">
    <property type="entry name" value="TRANSMEMBRANE PROTEIN 256"/>
    <property type="match status" value="1"/>
</dbReference>
<reference evidence="7 8" key="1">
    <citation type="submission" date="2018-06" db="EMBL/GenBank/DDBJ databases">
        <title>Genomic Encyclopedia of Archaeal and Bacterial Type Strains, Phase II (KMG-II): from individual species to whole genera.</title>
        <authorList>
            <person name="Goeker M."/>
        </authorList>
    </citation>
    <scope>NUCLEOTIDE SEQUENCE [LARGE SCALE GENOMIC DNA]</scope>
    <source>
        <strain evidence="7 8">DSM 24464</strain>
    </source>
</reference>
<dbReference type="RefSeq" id="WP_111658743.1">
    <property type="nucleotide sequence ID" value="NZ_QLLO01000001.1"/>
</dbReference>
<evidence type="ECO:0000256" key="4">
    <source>
        <dbReference type="ARBA" id="ARBA00022989"/>
    </source>
</evidence>
<evidence type="ECO:0000256" key="3">
    <source>
        <dbReference type="ARBA" id="ARBA00022692"/>
    </source>
</evidence>
<keyword evidence="3 6" id="KW-0812">Transmembrane</keyword>
<dbReference type="Pfam" id="PF04241">
    <property type="entry name" value="DUF423"/>
    <property type="match status" value="1"/>
</dbReference>
<feature type="transmembrane region" description="Helical" evidence="6">
    <location>
        <begin position="69"/>
        <end position="88"/>
    </location>
</feature>
<comment type="similarity">
    <text evidence="2">Belongs to the UPF0382 family.</text>
</comment>
<protein>
    <submittedName>
        <fullName evidence="7">Uncharacterized membrane protein YgdD (TMEM256/DUF423 family)</fullName>
    </submittedName>
</protein>
<gene>
    <name evidence="7" type="ORF">LY08_00385</name>
</gene>
<evidence type="ECO:0000256" key="5">
    <source>
        <dbReference type="ARBA" id="ARBA00023136"/>
    </source>
</evidence>
<dbReference type="InterPro" id="IPR006696">
    <property type="entry name" value="DUF423"/>
</dbReference>
<evidence type="ECO:0000313" key="7">
    <source>
        <dbReference type="EMBL" id="RAJ18112.1"/>
    </source>
</evidence>